<proteinExistence type="predicted"/>
<reference evidence="2 3" key="1">
    <citation type="submission" date="2016-11" db="EMBL/GenBank/DDBJ databases">
        <title>Paenibacillus species isolates.</title>
        <authorList>
            <person name="Beno S.M."/>
        </authorList>
    </citation>
    <scope>NUCLEOTIDE SEQUENCE [LARGE SCALE GENOMIC DNA]</scope>
    <source>
        <strain evidence="2 3">FSL R5-0378</strain>
    </source>
</reference>
<dbReference type="InterPro" id="IPR007138">
    <property type="entry name" value="ABM_dom"/>
</dbReference>
<evidence type="ECO:0000259" key="1">
    <source>
        <dbReference type="PROSITE" id="PS51725"/>
    </source>
</evidence>
<evidence type="ECO:0000313" key="3">
    <source>
        <dbReference type="Proteomes" id="UP000187172"/>
    </source>
</evidence>
<keyword evidence="2" id="KW-0503">Monooxygenase</keyword>
<dbReference type="STRING" id="297318.BK138_19680"/>
<name>A0A1R1EMT1_9BACL</name>
<dbReference type="PANTHER" id="PTHR34474">
    <property type="entry name" value="SIGNAL TRANSDUCTION PROTEIN TRAP"/>
    <property type="match status" value="1"/>
</dbReference>
<gene>
    <name evidence="2" type="ORF">BK138_19680</name>
</gene>
<dbReference type="AlphaFoldDB" id="A0A1R1EMT1"/>
<dbReference type="PANTHER" id="PTHR34474:SF2">
    <property type="entry name" value="SIGNAL TRANSDUCTION PROTEIN TRAP"/>
    <property type="match status" value="1"/>
</dbReference>
<dbReference type="InterPro" id="IPR011008">
    <property type="entry name" value="Dimeric_a/b-barrel"/>
</dbReference>
<dbReference type="Gene3D" id="3.30.70.100">
    <property type="match status" value="1"/>
</dbReference>
<dbReference type="RefSeq" id="WP_076172210.1">
    <property type="nucleotide sequence ID" value="NZ_MRTP01000005.1"/>
</dbReference>
<accession>A0A1R1EMT1</accession>
<dbReference type="SUPFAM" id="SSF54909">
    <property type="entry name" value="Dimeric alpha+beta barrel"/>
    <property type="match status" value="1"/>
</dbReference>
<dbReference type="Proteomes" id="UP000187172">
    <property type="component" value="Unassembled WGS sequence"/>
</dbReference>
<dbReference type="GO" id="GO:0004497">
    <property type="term" value="F:monooxygenase activity"/>
    <property type="evidence" value="ECO:0007669"/>
    <property type="project" value="UniProtKB-KW"/>
</dbReference>
<dbReference type="EMBL" id="MRTP01000005">
    <property type="protein sequence ID" value="OMF53126.1"/>
    <property type="molecule type" value="Genomic_DNA"/>
</dbReference>
<comment type="caution">
    <text evidence="2">The sequence shown here is derived from an EMBL/GenBank/DDBJ whole genome shotgun (WGS) entry which is preliminary data.</text>
</comment>
<dbReference type="Pfam" id="PF03992">
    <property type="entry name" value="ABM"/>
    <property type="match status" value="1"/>
</dbReference>
<sequence>MYIVHSTVVVPADKADEVIHIYNHRSKLVDRAPGFHSFMLLQNERKPHELTVQITWETKEDYLRWARGEDFKRVHELEKQYPDQELAAIIPQVSKYKVVAQ</sequence>
<organism evidence="2 3">
    <name type="scientific">Paenibacillus rhizosphaerae</name>
    <dbReference type="NCBI Taxonomy" id="297318"/>
    <lineage>
        <taxon>Bacteria</taxon>
        <taxon>Bacillati</taxon>
        <taxon>Bacillota</taxon>
        <taxon>Bacilli</taxon>
        <taxon>Bacillales</taxon>
        <taxon>Paenibacillaceae</taxon>
        <taxon>Paenibacillus</taxon>
    </lineage>
</organism>
<protein>
    <submittedName>
        <fullName evidence="2">Antibiotic biosynthesis monooxygenase</fullName>
    </submittedName>
</protein>
<evidence type="ECO:0000313" key="2">
    <source>
        <dbReference type="EMBL" id="OMF53126.1"/>
    </source>
</evidence>
<keyword evidence="2" id="KW-0560">Oxidoreductase</keyword>
<feature type="domain" description="ABM" evidence="1">
    <location>
        <begin position="2"/>
        <end position="90"/>
    </location>
</feature>
<dbReference type="InterPro" id="IPR050404">
    <property type="entry name" value="Heme-degrading_MO"/>
</dbReference>
<dbReference type="PROSITE" id="PS51725">
    <property type="entry name" value="ABM"/>
    <property type="match status" value="1"/>
</dbReference>
<keyword evidence="3" id="KW-1185">Reference proteome</keyword>